<name>A0A7K1V9K8_9NOCA</name>
<keyword evidence="1" id="KW-0472">Membrane</keyword>
<sequence>MTVLWQAILGGSGAVLAAIIAGSVAVRNARRTPHDVLKSLLDILKDEHIWREDRAILEVAVHREIQRIRALNEARLQGFWAYQRERLLGEISPLTLRLSLPALVLPLCSILMVFVGPVLGVGSYDGRYFYSRGPAEFGLLDNNFGTVSFSRLAMGAAGYLLSVGTLIVVGLMIARQRTTPLWRGWTIFAGLLLTATLVVYVGYRIILHPKTSNTVDCPGLPDPPASGYFACYGPHPASIRASWIDLQFHSWLFISSLVLVILVSATYRWLPELWRGAQNVRNRVVSGFFDPTSPT</sequence>
<keyword evidence="3" id="KW-1185">Reference proteome</keyword>
<keyword evidence="1" id="KW-1133">Transmembrane helix</keyword>
<evidence type="ECO:0000313" key="3">
    <source>
        <dbReference type="Proteomes" id="UP000466794"/>
    </source>
</evidence>
<feature type="transmembrane region" description="Helical" evidence="1">
    <location>
        <begin position="152"/>
        <end position="173"/>
    </location>
</feature>
<keyword evidence="1" id="KW-0812">Transmembrane</keyword>
<protein>
    <submittedName>
        <fullName evidence="2">Uncharacterized protein</fullName>
    </submittedName>
</protein>
<accession>A0A7K1V9K8</accession>
<gene>
    <name evidence="2" type="ORF">GPX89_39490</name>
</gene>
<feature type="transmembrane region" description="Helical" evidence="1">
    <location>
        <begin position="248"/>
        <end position="270"/>
    </location>
</feature>
<feature type="transmembrane region" description="Helical" evidence="1">
    <location>
        <begin position="6"/>
        <end position="26"/>
    </location>
</feature>
<organism evidence="2 3">
    <name type="scientific">Nocardia terrae</name>
    <dbReference type="NCBI Taxonomy" id="2675851"/>
    <lineage>
        <taxon>Bacteria</taxon>
        <taxon>Bacillati</taxon>
        <taxon>Actinomycetota</taxon>
        <taxon>Actinomycetes</taxon>
        <taxon>Mycobacteriales</taxon>
        <taxon>Nocardiaceae</taxon>
        <taxon>Nocardia</taxon>
    </lineage>
</organism>
<reference evidence="2 3" key="1">
    <citation type="submission" date="2019-12" db="EMBL/GenBank/DDBJ databases">
        <title>Nocardia sp. nov. ET3-3 isolated from soil.</title>
        <authorList>
            <person name="Kanchanasin P."/>
            <person name="Tanasupawat S."/>
            <person name="Yuki M."/>
            <person name="Kudo T."/>
        </authorList>
    </citation>
    <scope>NUCLEOTIDE SEQUENCE [LARGE SCALE GENOMIC DNA]</scope>
    <source>
        <strain evidence="2 3">ET3-3</strain>
    </source>
</reference>
<comment type="caution">
    <text evidence="2">The sequence shown here is derived from an EMBL/GenBank/DDBJ whole genome shotgun (WGS) entry which is preliminary data.</text>
</comment>
<evidence type="ECO:0000256" key="1">
    <source>
        <dbReference type="SAM" id="Phobius"/>
    </source>
</evidence>
<feature type="transmembrane region" description="Helical" evidence="1">
    <location>
        <begin position="94"/>
        <end position="119"/>
    </location>
</feature>
<dbReference type="RefSeq" id="WP_157392916.1">
    <property type="nucleotide sequence ID" value="NZ_WRPP01000013.1"/>
</dbReference>
<dbReference type="AlphaFoldDB" id="A0A7K1V9K8"/>
<feature type="transmembrane region" description="Helical" evidence="1">
    <location>
        <begin position="185"/>
        <end position="206"/>
    </location>
</feature>
<evidence type="ECO:0000313" key="2">
    <source>
        <dbReference type="EMBL" id="MVU83310.1"/>
    </source>
</evidence>
<dbReference type="Proteomes" id="UP000466794">
    <property type="component" value="Unassembled WGS sequence"/>
</dbReference>
<proteinExistence type="predicted"/>
<dbReference type="EMBL" id="WRPP01000013">
    <property type="protein sequence ID" value="MVU83310.1"/>
    <property type="molecule type" value="Genomic_DNA"/>
</dbReference>